<name>A0A7K0BZ99_9ACTN</name>
<organism evidence="3 4">
    <name type="scientific">Actinomadura macrotermitis</name>
    <dbReference type="NCBI Taxonomy" id="2585200"/>
    <lineage>
        <taxon>Bacteria</taxon>
        <taxon>Bacillati</taxon>
        <taxon>Actinomycetota</taxon>
        <taxon>Actinomycetes</taxon>
        <taxon>Streptosporangiales</taxon>
        <taxon>Thermomonosporaceae</taxon>
        <taxon>Actinomadura</taxon>
    </lineage>
</organism>
<evidence type="ECO:0000256" key="1">
    <source>
        <dbReference type="SAM" id="MobiDB-lite"/>
    </source>
</evidence>
<feature type="signal peptide" evidence="2">
    <location>
        <begin position="1"/>
        <end position="29"/>
    </location>
</feature>
<protein>
    <submittedName>
        <fullName evidence="3">Uncharacterized protein</fullName>
    </submittedName>
</protein>
<feature type="compositionally biased region" description="Low complexity" evidence="1">
    <location>
        <begin position="260"/>
        <end position="274"/>
    </location>
</feature>
<proteinExistence type="predicted"/>
<feature type="compositionally biased region" description="Pro residues" evidence="1">
    <location>
        <begin position="80"/>
        <end position="92"/>
    </location>
</feature>
<evidence type="ECO:0000256" key="2">
    <source>
        <dbReference type="SAM" id="SignalP"/>
    </source>
</evidence>
<sequence length="354" mass="35110">MLSRSAGRPVLAGLGTAAVLAAGAAPAAAAPTPTPSTSGGRPSASATPTKSGQATASATPSKSSGTPSKSSKPTATKSSEPPPPTTPPPPKPQLYVSVTAADVTAAPGQRVALTTRVLARGAEVTGTRVTGVRASSGQAKVGGECPAPFTAGGCTIGTLPAGHRDTVLSTVTLPKDLKKSTTVTLTVTVKAANAGPVTAATRVSYVVPKKAGKSKDGKKDSGGSSGASSTTTPPPSTPPPAPNGTFTPPSAAKDPKVALPPITTSVPSPSVAPAGNVSTTPASRLRSNKAPVAQELTFERMASTQVAWLAALMVAVSLLLTQLRLGGRRPSPADEAARRAQGVHRRGRRGVFGR</sequence>
<feature type="chain" id="PRO_5029640489" evidence="2">
    <location>
        <begin position="30"/>
        <end position="354"/>
    </location>
</feature>
<feature type="region of interest" description="Disordered" evidence="1">
    <location>
        <begin position="327"/>
        <end position="354"/>
    </location>
</feature>
<comment type="caution">
    <text evidence="3">The sequence shown here is derived from an EMBL/GenBank/DDBJ whole genome shotgun (WGS) entry which is preliminary data.</text>
</comment>
<gene>
    <name evidence="3" type="ORF">ACRB68_45990</name>
</gene>
<keyword evidence="4" id="KW-1185">Reference proteome</keyword>
<dbReference type="EMBL" id="WEGH01000003">
    <property type="protein sequence ID" value="MQY06509.1"/>
    <property type="molecule type" value="Genomic_DNA"/>
</dbReference>
<dbReference type="OrthoDB" id="3468585at2"/>
<keyword evidence="2" id="KW-0732">Signal</keyword>
<dbReference type="Proteomes" id="UP000487268">
    <property type="component" value="Unassembled WGS sequence"/>
</dbReference>
<feature type="region of interest" description="Disordered" evidence="1">
    <location>
        <begin position="23"/>
        <end position="94"/>
    </location>
</feature>
<dbReference type="AlphaFoldDB" id="A0A7K0BZ99"/>
<feature type="compositionally biased region" description="Basic residues" evidence="1">
    <location>
        <begin position="341"/>
        <end position="354"/>
    </location>
</feature>
<evidence type="ECO:0000313" key="4">
    <source>
        <dbReference type="Proteomes" id="UP000487268"/>
    </source>
</evidence>
<feature type="compositionally biased region" description="Low complexity" evidence="1">
    <location>
        <begin position="23"/>
        <end position="47"/>
    </location>
</feature>
<feature type="compositionally biased region" description="Pro residues" evidence="1">
    <location>
        <begin position="232"/>
        <end position="242"/>
    </location>
</feature>
<accession>A0A7K0BZ99</accession>
<reference evidence="3 4" key="1">
    <citation type="submission" date="2019-10" db="EMBL/GenBank/DDBJ databases">
        <title>Actinomadura rubteroloni sp. nov. and Actinomadura macrotermitis sp. nov., isolated from the gut of fungus growing-termite Macrotermes natalensis.</title>
        <authorList>
            <person name="Benndorf R."/>
            <person name="Martin K."/>
            <person name="Kuefner M."/>
            <person name="De Beer W."/>
            <person name="Kaster A.-K."/>
            <person name="Vollmers J."/>
            <person name="Poulsen M."/>
            <person name="Beemelmanns C."/>
        </authorList>
    </citation>
    <scope>NUCLEOTIDE SEQUENCE [LARGE SCALE GENOMIC DNA]</scope>
    <source>
        <strain evidence="3 4">RB68</strain>
    </source>
</reference>
<dbReference type="RefSeq" id="WP_153535808.1">
    <property type="nucleotide sequence ID" value="NZ_WEGH01000003.1"/>
</dbReference>
<feature type="compositionally biased region" description="Low complexity" evidence="1">
    <location>
        <begin position="54"/>
        <end position="79"/>
    </location>
</feature>
<evidence type="ECO:0000313" key="3">
    <source>
        <dbReference type="EMBL" id="MQY06509.1"/>
    </source>
</evidence>
<feature type="region of interest" description="Disordered" evidence="1">
    <location>
        <begin position="209"/>
        <end position="288"/>
    </location>
</feature>